<dbReference type="Proteomes" id="UP000623608">
    <property type="component" value="Unassembled WGS sequence"/>
</dbReference>
<feature type="region of interest" description="Disordered" evidence="1">
    <location>
        <begin position="83"/>
        <end position="312"/>
    </location>
</feature>
<dbReference type="AlphaFoldDB" id="A0A919TR43"/>
<evidence type="ECO:0000313" key="3">
    <source>
        <dbReference type="Proteomes" id="UP000623608"/>
    </source>
</evidence>
<gene>
    <name evidence="2" type="ORF">Ate02nite_07650</name>
</gene>
<feature type="compositionally biased region" description="Low complexity" evidence="1">
    <location>
        <begin position="290"/>
        <end position="305"/>
    </location>
</feature>
<reference evidence="2" key="1">
    <citation type="submission" date="2021-01" db="EMBL/GenBank/DDBJ databases">
        <title>Whole genome shotgun sequence of Actinoplanes tereljensis NBRC 105297.</title>
        <authorList>
            <person name="Komaki H."/>
            <person name="Tamura T."/>
        </authorList>
    </citation>
    <scope>NUCLEOTIDE SEQUENCE</scope>
    <source>
        <strain evidence="2">NBRC 105297</strain>
    </source>
</reference>
<evidence type="ECO:0000256" key="1">
    <source>
        <dbReference type="SAM" id="MobiDB-lite"/>
    </source>
</evidence>
<evidence type="ECO:0000313" key="2">
    <source>
        <dbReference type="EMBL" id="GIF18035.1"/>
    </source>
</evidence>
<name>A0A919TR43_9ACTN</name>
<keyword evidence="3" id="KW-1185">Reference proteome</keyword>
<organism evidence="2 3">
    <name type="scientific">Paractinoplanes tereljensis</name>
    <dbReference type="NCBI Taxonomy" id="571912"/>
    <lineage>
        <taxon>Bacteria</taxon>
        <taxon>Bacillati</taxon>
        <taxon>Actinomycetota</taxon>
        <taxon>Actinomycetes</taxon>
        <taxon>Micromonosporales</taxon>
        <taxon>Micromonosporaceae</taxon>
        <taxon>Paractinoplanes</taxon>
    </lineage>
</organism>
<dbReference type="RefSeq" id="WP_203798727.1">
    <property type="nucleotide sequence ID" value="NZ_BOMY01000002.1"/>
</dbReference>
<dbReference type="EMBL" id="BOMY01000002">
    <property type="protein sequence ID" value="GIF18035.1"/>
    <property type="molecule type" value="Genomic_DNA"/>
</dbReference>
<feature type="region of interest" description="Disordered" evidence="1">
    <location>
        <begin position="334"/>
        <end position="355"/>
    </location>
</feature>
<sequence length="355" mass="36144">MTAPGNSSLLLILLAVFVACCGYAAGRLHQRHQTEDDREEAYRDGYETATRSVFSMAARMIAPRRATRASARVAAVVDGSAATGLPAAPSGPAPTALSGPGPADTGPPDVPEVELVAADSSSVHPMPAPSIPASRPPMASETDAASSLGFPVPPAPSPRVIAEPAAIGGVVYRPFPDPRAPLDAELPPNDDAHRRIPAPFGPSRMPRSAPVPAEGPGSRHSAETPASGTPVPADSVSPADSGVHDRRAGRSRRATEPGASSSDAPLPFLGMPGPGSGMPDVVVGVPGLHSASGAEVASAETSSESTGRHGVPDELVQAATYRLPADRIFRAKVPDAVAPPEDPANRVAVPKPRQS</sequence>
<comment type="caution">
    <text evidence="2">The sequence shown here is derived from an EMBL/GenBank/DDBJ whole genome shotgun (WGS) entry which is preliminary data.</text>
</comment>
<protein>
    <submittedName>
        <fullName evidence="2">Uncharacterized protein</fullName>
    </submittedName>
</protein>
<accession>A0A919TR43</accession>
<proteinExistence type="predicted"/>